<dbReference type="EMBL" id="BSXS01014890">
    <property type="protein sequence ID" value="GMF06129.1"/>
    <property type="molecule type" value="Genomic_DNA"/>
</dbReference>
<dbReference type="Proteomes" id="UP001165064">
    <property type="component" value="Unassembled WGS sequence"/>
</dbReference>
<name>A0ACB5UB79_AMBMO</name>
<accession>A0ACB5UB79</accession>
<keyword evidence="2" id="KW-1185">Reference proteome</keyword>
<protein>
    <submittedName>
        <fullName evidence="1">Unnamed protein product</fullName>
    </submittedName>
</protein>
<reference evidence="1" key="1">
    <citation type="submission" date="2023-04" db="EMBL/GenBank/DDBJ databases">
        <title>Ambrosiozyma monospora NBRC 10751.</title>
        <authorList>
            <person name="Ichikawa N."/>
            <person name="Sato H."/>
            <person name="Tonouchi N."/>
        </authorList>
    </citation>
    <scope>NUCLEOTIDE SEQUENCE</scope>
    <source>
        <strain evidence="1">NBRC 10751</strain>
    </source>
</reference>
<gene>
    <name evidence="1" type="ORF">Amon02_001257200</name>
</gene>
<organism evidence="1 2">
    <name type="scientific">Ambrosiozyma monospora</name>
    <name type="common">Yeast</name>
    <name type="synonym">Endomycopsis monosporus</name>
    <dbReference type="NCBI Taxonomy" id="43982"/>
    <lineage>
        <taxon>Eukaryota</taxon>
        <taxon>Fungi</taxon>
        <taxon>Dikarya</taxon>
        <taxon>Ascomycota</taxon>
        <taxon>Saccharomycotina</taxon>
        <taxon>Pichiomycetes</taxon>
        <taxon>Pichiales</taxon>
        <taxon>Pichiaceae</taxon>
        <taxon>Ambrosiozyma</taxon>
    </lineage>
</organism>
<comment type="caution">
    <text evidence="1">The sequence shown here is derived from an EMBL/GenBank/DDBJ whole genome shotgun (WGS) entry which is preliminary data.</text>
</comment>
<proteinExistence type="predicted"/>
<sequence>MKPAESDDLKTSCVDETKADDATLVKEASPITDKAQVKPSDAAAVEEKEPVTEDDAETTETVKKDDTKATETVKTDVFSPNADVETPSVSPSPVSQDKSKSTELNDANSSNAPADVTEDSEKKPELEPTTEKIVSPSTASDEKKDEKDVSEDSVEAFTEPVFADKKELAVQISDDELERELNEASNDVDEADSPVTPSETIEI</sequence>
<evidence type="ECO:0000313" key="1">
    <source>
        <dbReference type="EMBL" id="GMF06129.1"/>
    </source>
</evidence>
<evidence type="ECO:0000313" key="2">
    <source>
        <dbReference type="Proteomes" id="UP001165064"/>
    </source>
</evidence>